<dbReference type="EMBL" id="JACCEW010000002">
    <property type="protein sequence ID" value="NYT36502.1"/>
    <property type="molecule type" value="Genomic_DNA"/>
</dbReference>
<dbReference type="SUPFAM" id="SSF53850">
    <property type="entry name" value="Periplasmic binding protein-like II"/>
    <property type="match status" value="1"/>
</dbReference>
<comment type="caution">
    <text evidence="2">The sequence shown here is derived from an EMBL/GenBank/DDBJ whole genome shotgun (WGS) entry which is preliminary data.</text>
</comment>
<dbReference type="Gene3D" id="3.40.190.10">
    <property type="entry name" value="Periplasmic binding protein-like II"/>
    <property type="match status" value="1"/>
</dbReference>
<protein>
    <submittedName>
        <fullName evidence="2">Tripartite tricarboxylate transporter substrate binding protein</fullName>
    </submittedName>
</protein>
<dbReference type="CDD" id="cd07012">
    <property type="entry name" value="PBP2_Bug_TTT"/>
    <property type="match status" value="1"/>
</dbReference>
<dbReference type="PANTHER" id="PTHR42928:SF5">
    <property type="entry name" value="BLR1237 PROTEIN"/>
    <property type="match status" value="1"/>
</dbReference>
<keyword evidence="3" id="KW-1185">Reference proteome</keyword>
<comment type="similarity">
    <text evidence="1">Belongs to the UPF0065 (bug) family.</text>
</comment>
<gene>
    <name evidence="2" type="ORF">H0A68_06420</name>
</gene>
<accession>A0A853FA58</accession>
<dbReference type="PANTHER" id="PTHR42928">
    <property type="entry name" value="TRICARBOXYLATE-BINDING PROTEIN"/>
    <property type="match status" value="1"/>
</dbReference>
<dbReference type="RefSeq" id="WP_167668868.1">
    <property type="nucleotide sequence ID" value="NZ_JACCEW010000002.1"/>
</dbReference>
<dbReference type="Gene3D" id="3.40.190.150">
    <property type="entry name" value="Bordetella uptake gene, domain 1"/>
    <property type="match status" value="1"/>
</dbReference>
<proteinExistence type="inferred from homology"/>
<reference evidence="2 3" key="1">
    <citation type="submission" date="2020-07" db="EMBL/GenBank/DDBJ databases">
        <title>Taxonomic revisions and descriptions of new bacterial species based on genomic comparisons in the high-G+C-content subgroup of the family Alcaligenaceae.</title>
        <authorList>
            <person name="Szabo A."/>
            <person name="Felfoldi T."/>
        </authorList>
    </citation>
    <scope>NUCLEOTIDE SEQUENCE [LARGE SCALE GENOMIC DNA]</scope>
    <source>
        <strain evidence="2 3">DSM 25264</strain>
    </source>
</reference>
<dbReference type="AlphaFoldDB" id="A0A853FA58"/>
<sequence length="326" mass="33702">MNHHLRMRSVLGVLVGLLALPVAAIAASYPSKPITMVVPFPPGGVADLIARPVAERLGKLLGQAVVVENKGGATGTIGAAYVANATPDGYTILFGTTNEIAMSPTLYKSLPYDPIKSFSPVMPVAEFPNVLVVAPSTQARDLQAFIDVAHGQGKSVSFGSSGVGSTNHLTAELFGEQAHVKILNVPYKGGGPALVGLIGGQVTAMFATLPSAMGMIKGGKLHAIAVTGAHRTSALPDIPTAKESGLPDLVVTTWNGVLAPAGTPEPVVTRLHDALKKIVGEPDVMQKLKAVGAEPMTATPAEFADSIKADYKRWAAVIQNAGIELK</sequence>
<evidence type="ECO:0000256" key="1">
    <source>
        <dbReference type="ARBA" id="ARBA00006987"/>
    </source>
</evidence>
<dbReference type="InterPro" id="IPR005064">
    <property type="entry name" value="BUG"/>
</dbReference>
<dbReference type="PIRSF" id="PIRSF017082">
    <property type="entry name" value="YflP"/>
    <property type="match status" value="1"/>
</dbReference>
<dbReference type="InterPro" id="IPR042100">
    <property type="entry name" value="Bug_dom1"/>
</dbReference>
<organism evidence="2 3">
    <name type="scientific">Allopusillimonas soli</name>
    <dbReference type="NCBI Taxonomy" id="659016"/>
    <lineage>
        <taxon>Bacteria</taxon>
        <taxon>Pseudomonadati</taxon>
        <taxon>Pseudomonadota</taxon>
        <taxon>Betaproteobacteria</taxon>
        <taxon>Burkholderiales</taxon>
        <taxon>Alcaligenaceae</taxon>
        <taxon>Allopusillimonas</taxon>
    </lineage>
</organism>
<dbReference type="Proteomes" id="UP000580517">
    <property type="component" value="Unassembled WGS sequence"/>
</dbReference>
<name>A0A853FA58_9BURK</name>
<dbReference type="Pfam" id="PF03401">
    <property type="entry name" value="TctC"/>
    <property type="match status" value="1"/>
</dbReference>
<evidence type="ECO:0000313" key="3">
    <source>
        <dbReference type="Proteomes" id="UP000580517"/>
    </source>
</evidence>
<evidence type="ECO:0000313" key="2">
    <source>
        <dbReference type="EMBL" id="NYT36502.1"/>
    </source>
</evidence>